<dbReference type="GeneID" id="54992690"/>
<dbReference type="SUPFAM" id="SSF53955">
    <property type="entry name" value="Lysozyme-like"/>
    <property type="match status" value="1"/>
</dbReference>
<dbReference type="InterPro" id="IPR019080">
    <property type="entry name" value="YqaJ_viral_recombinase"/>
</dbReference>
<dbReference type="Proteomes" id="UP000246222">
    <property type="component" value="Segment"/>
</dbReference>
<dbReference type="CDD" id="cd00254">
    <property type="entry name" value="LT-like"/>
    <property type="match status" value="1"/>
</dbReference>
<feature type="compositionally biased region" description="Gly residues" evidence="1">
    <location>
        <begin position="757"/>
        <end position="770"/>
    </location>
</feature>
<dbReference type="InterPro" id="IPR011335">
    <property type="entry name" value="Restrct_endonuc-II-like"/>
</dbReference>
<proteinExistence type="predicted"/>
<name>A0A2U8UWK5_9CAUD</name>
<feature type="region of interest" description="Disordered" evidence="1">
    <location>
        <begin position="719"/>
        <end position="770"/>
    </location>
</feature>
<dbReference type="EMBL" id="MH191398">
    <property type="protein sequence ID" value="AWN08646.1"/>
    <property type="molecule type" value="Genomic_DNA"/>
</dbReference>
<evidence type="ECO:0000256" key="1">
    <source>
        <dbReference type="SAM" id="MobiDB-lite"/>
    </source>
</evidence>
<keyword evidence="5" id="KW-1185">Reference proteome</keyword>
<dbReference type="SUPFAM" id="SSF52980">
    <property type="entry name" value="Restriction endonuclease-like"/>
    <property type="match status" value="1"/>
</dbReference>
<feature type="domain" description="Transglycosylase SLT" evidence="2">
    <location>
        <begin position="1027"/>
        <end position="1120"/>
    </location>
</feature>
<sequence length="1205" mass="128477">MANSKQLMGLTESELVALGIQSGIQFQPGMKKSHMVQAIMNQQASGWAEVNASMHEGVAEDDYGVDLGNSSMLSDAAHAAQMLAGAGFTETFHNIMGGGATHHVEAINAYMRQLGTNANDVWLHMPQANPNEPSRHFGQLNAYMRDTLTGNQDIMPEIPGHYSGDIMSEYATNRGGVQETYEYLAHMYVDKSGYQDRNLYDHDVSRVAQRLATQLPSGLGEVAFNAAISEGNPNAPHVSYMATLPRIGDPNIVKGVANPRQPLNASGLPFGSFGGGINSEYSLAASLSGSPGWSDASKALHKDISGAVKSLAGVYRGDTGMNPNRYQTSEYDQIMDSATRYVDVEDARSGYTNLGEPSYSGSTIRQIVENSYDKMESGVQETFDPAAAARSFHETMAAIPATGTGFTASFDSATDFNFARARRESKLIADMDAASAGPAPQDPVTYHRNIQQGTPEWLAMRENYDITGSTVGTLLGHGSYTTMHKKVTELEGLYPSSRDVNSAFSQKMFARGHASEAAARPRVEQEFGINIQEVGAITNSDYPNMMYSPDGLIGDDALWEHKNPNITKKYANLAAGEHQDYMDQIQLGMHLSGRSRTLFSQTVGSDTRSEWIDKDPTWFDRNKQQLDSIAGRREAVRNYVSENSEQFERDMASTDDEKEQTRIRNRYRRGAQNAAKGDASGFVDYEAETSTSTSVAAADGMDRMAVSVKSGILAANEEMKQRRASSGKGSSLPDEDADFDDLGAPRGWSRSRIDDALGGGGSGGGGGGRRGGGSFYDDYGRMGGALAAGVAGGSLSSLSGGAMQALMATPWGRVAGMGIGAIQIGNEAAEGLNDFVGNALDAGMTNPNEYSSMSQGMEMLGLNSQQASRINQTTHSAYNTLQNGDPSGAARITSATRGLITITDINETQGDPVALARIMQRRGQERGWSQAQIAGASQMAGLDGMARAFDRTEYSMGEAQTVVQSGRDSQYTEGAAQLEMLQGERARVLPGYNVPQMAISHGGPVIEAGADAVRQTRYGVAAVGEGWDSLTSAVKQLESGGDMNAQSTTSTAAGSMQVLSGTARDPGFGVRPAQNNSPEELERVGRDYQNAMVNYYGGDKRKAAAAYTDGPGTVDNAVKDYGINWLQHMPAQAQKRVNDLEKMGVFDGAGRFTVGSTGGNAPANVNVNITATINNKEANATATVAGGQTVTQQVNVAAGAAQMRR</sequence>
<protein>
    <submittedName>
        <fullName evidence="4">Uncharacterized protein</fullName>
    </submittedName>
</protein>
<evidence type="ECO:0000259" key="3">
    <source>
        <dbReference type="Pfam" id="PF09588"/>
    </source>
</evidence>
<dbReference type="InterPro" id="IPR011604">
    <property type="entry name" value="PDDEXK-like_dom_sf"/>
</dbReference>
<dbReference type="Pfam" id="PF09588">
    <property type="entry name" value="YqaJ"/>
    <property type="match status" value="1"/>
</dbReference>
<feature type="domain" description="YqaJ viral recombinase" evidence="3">
    <location>
        <begin position="456"/>
        <end position="594"/>
    </location>
</feature>
<dbReference type="Pfam" id="PF01464">
    <property type="entry name" value="SLT"/>
    <property type="match status" value="1"/>
</dbReference>
<dbReference type="RefSeq" id="YP_009802156.1">
    <property type="nucleotide sequence ID" value="NC_047978.1"/>
</dbReference>
<dbReference type="Gene3D" id="1.10.530.10">
    <property type="match status" value="1"/>
</dbReference>
<evidence type="ECO:0000313" key="4">
    <source>
        <dbReference type="EMBL" id="AWN08646.1"/>
    </source>
</evidence>
<evidence type="ECO:0000259" key="2">
    <source>
        <dbReference type="Pfam" id="PF01464"/>
    </source>
</evidence>
<reference evidence="4 5" key="1">
    <citation type="submission" date="2018-04" db="EMBL/GenBank/DDBJ databases">
        <title>Phage therapy in agriculture - a green tech approach to combat plant pathogenic bacteria.</title>
        <authorList>
            <person name="Djurhuus A.M."/>
            <person name="Carstens A.B."/>
            <person name="Hansen L.H."/>
        </authorList>
    </citation>
    <scope>NUCLEOTIDE SEQUENCE [LARGE SCALE GENOMIC DNA]</scope>
</reference>
<dbReference type="KEGG" id="vg:54992690"/>
<dbReference type="InterPro" id="IPR008258">
    <property type="entry name" value="Transglycosylase_SLT_dom_1"/>
</dbReference>
<evidence type="ECO:0000313" key="5">
    <source>
        <dbReference type="Proteomes" id="UP000246222"/>
    </source>
</evidence>
<dbReference type="InterPro" id="IPR023346">
    <property type="entry name" value="Lysozyme-like_dom_sf"/>
</dbReference>
<dbReference type="Gene3D" id="3.90.320.10">
    <property type="match status" value="1"/>
</dbReference>
<accession>A0A2U8UWK5</accession>
<organism evidence="4 5">
    <name type="scientific">Erwinia phage Faunus</name>
    <dbReference type="NCBI Taxonomy" id="2182346"/>
    <lineage>
        <taxon>Viruses</taxon>
        <taxon>Duplodnaviria</taxon>
        <taxon>Heunggongvirae</taxon>
        <taxon>Uroviricota</taxon>
        <taxon>Caudoviricetes</taxon>
        <taxon>Chaseviridae</taxon>
        <taxon>Cleopatravirinae</taxon>
        <taxon>Faunusvirus</taxon>
        <taxon>Faunusvirus faunus</taxon>
    </lineage>
</organism>